<evidence type="ECO:0000256" key="7">
    <source>
        <dbReference type="SAM" id="Phobius"/>
    </source>
</evidence>
<dbReference type="InterPro" id="IPR000700">
    <property type="entry name" value="PAS-assoc_C"/>
</dbReference>
<dbReference type="InterPro" id="IPR003594">
    <property type="entry name" value="HATPase_dom"/>
</dbReference>
<dbReference type="PROSITE" id="PS50109">
    <property type="entry name" value="HIS_KIN"/>
    <property type="match status" value="1"/>
</dbReference>
<evidence type="ECO:0000313" key="13">
    <source>
        <dbReference type="Proteomes" id="UP000194003"/>
    </source>
</evidence>
<dbReference type="RefSeq" id="WP_085444048.1">
    <property type="nucleotide sequence ID" value="NZ_LVJN01000020.1"/>
</dbReference>
<dbReference type="PRINTS" id="PR00344">
    <property type="entry name" value="BCTRLSENSOR"/>
</dbReference>
<feature type="domain" description="PAC" evidence="11">
    <location>
        <begin position="407"/>
        <end position="459"/>
    </location>
</feature>
<name>A0A1Y2K1H4_9PROT</name>
<dbReference type="PANTHER" id="PTHR45339:SF5">
    <property type="entry name" value="HISTIDINE KINASE"/>
    <property type="match status" value="1"/>
</dbReference>
<dbReference type="Pfam" id="PF00072">
    <property type="entry name" value="Response_reg"/>
    <property type="match status" value="1"/>
</dbReference>
<keyword evidence="7" id="KW-0812">Transmembrane</keyword>
<dbReference type="AlphaFoldDB" id="A0A1Y2K1H4"/>
<dbReference type="SMART" id="SM00086">
    <property type="entry name" value="PAC"/>
    <property type="match status" value="2"/>
</dbReference>
<dbReference type="InterPro" id="IPR000014">
    <property type="entry name" value="PAS"/>
</dbReference>
<keyword evidence="3 5" id="KW-0597">Phosphoprotein</keyword>
<dbReference type="CDD" id="cd00130">
    <property type="entry name" value="PAS"/>
    <property type="match status" value="1"/>
</dbReference>
<dbReference type="SMART" id="SM00448">
    <property type="entry name" value="REC"/>
    <property type="match status" value="2"/>
</dbReference>
<dbReference type="Pfam" id="PF08447">
    <property type="entry name" value="PAS_3"/>
    <property type="match status" value="1"/>
</dbReference>
<keyword evidence="13" id="KW-1185">Reference proteome</keyword>
<accession>A0A1Y2K1H4</accession>
<evidence type="ECO:0000256" key="1">
    <source>
        <dbReference type="ARBA" id="ARBA00000085"/>
    </source>
</evidence>
<keyword evidence="7" id="KW-1133">Transmembrane helix</keyword>
<evidence type="ECO:0000256" key="3">
    <source>
        <dbReference type="ARBA" id="ARBA00022553"/>
    </source>
</evidence>
<evidence type="ECO:0000256" key="6">
    <source>
        <dbReference type="SAM" id="Coils"/>
    </source>
</evidence>
<proteinExistence type="predicted"/>
<dbReference type="InterPro" id="IPR001789">
    <property type="entry name" value="Sig_transdc_resp-reg_receiver"/>
</dbReference>
<dbReference type="InterPro" id="IPR013655">
    <property type="entry name" value="PAS_fold_3"/>
</dbReference>
<feature type="transmembrane region" description="Helical" evidence="7">
    <location>
        <begin position="12"/>
        <end position="33"/>
    </location>
</feature>
<dbReference type="SMART" id="SM00388">
    <property type="entry name" value="HisKA"/>
    <property type="match status" value="1"/>
</dbReference>
<gene>
    <name evidence="12" type="primary">gacS</name>
    <name evidence="12" type="ORF">MAIT1_05339</name>
</gene>
<comment type="caution">
    <text evidence="12">The sequence shown here is derived from an EMBL/GenBank/DDBJ whole genome shotgun (WGS) entry which is preliminary data.</text>
</comment>
<evidence type="ECO:0000256" key="2">
    <source>
        <dbReference type="ARBA" id="ARBA00012438"/>
    </source>
</evidence>
<feature type="domain" description="Response regulatory" evidence="9">
    <location>
        <begin position="717"/>
        <end position="837"/>
    </location>
</feature>
<dbReference type="InterPro" id="IPR003661">
    <property type="entry name" value="HisK_dim/P_dom"/>
</dbReference>
<feature type="domain" description="Histidine kinase" evidence="8">
    <location>
        <begin position="477"/>
        <end position="698"/>
    </location>
</feature>
<keyword evidence="7" id="KW-0472">Membrane</keyword>
<dbReference type="SUPFAM" id="SSF47384">
    <property type="entry name" value="Homodimeric domain of signal transducing histidine kinase"/>
    <property type="match status" value="1"/>
</dbReference>
<feature type="coiled-coil region" evidence="6">
    <location>
        <begin position="450"/>
        <end position="477"/>
    </location>
</feature>
<dbReference type="PROSITE" id="PS50112">
    <property type="entry name" value="PAS"/>
    <property type="match status" value="1"/>
</dbReference>
<evidence type="ECO:0000259" key="10">
    <source>
        <dbReference type="PROSITE" id="PS50112"/>
    </source>
</evidence>
<dbReference type="SMART" id="SM00091">
    <property type="entry name" value="PAS"/>
    <property type="match status" value="1"/>
</dbReference>
<dbReference type="CDD" id="cd17546">
    <property type="entry name" value="REC_hyHK_CKI1_RcsC-like"/>
    <property type="match status" value="1"/>
</dbReference>
<evidence type="ECO:0000259" key="8">
    <source>
        <dbReference type="PROSITE" id="PS50109"/>
    </source>
</evidence>
<feature type="domain" description="PAS" evidence="10">
    <location>
        <begin position="331"/>
        <end position="404"/>
    </location>
</feature>
<dbReference type="CDD" id="cd00082">
    <property type="entry name" value="HisKA"/>
    <property type="match status" value="1"/>
</dbReference>
<dbReference type="InterPro" id="IPR004358">
    <property type="entry name" value="Sig_transdc_His_kin-like_C"/>
</dbReference>
<feature type="modified residue" description="4-aspartylphosphate" evidence="5">
    <location>
        <position position="914"/>
    </location>
</feature>
<dbReference type="STRING" id="1434232.MAIT1_05339"/>
<feature type="transmembrane region" description="Helical" evidence="7">
    <location>
        <begin position="142"/>
        <end position="165"/>
    </location>
</feature>
<dbReference type="SUPFAM" id="SSF55874">
    <property type="entry name" value="ATPase domain of HSP90 chaperone/DNA topoisomerase II/histidine kinase"/>
    <property type="match status" value="1"/>
</dbReference>
<organism evidence="12 13">
    <name type="scientific">Magnetofaba australis IT-1</name>
    <dbReference type="NCBI Taxonomy" id="1434232"/>
    <lineage>
        <taxon>Bacteria</taxon>
        <taxon>Pseudomonadati</taxon>
        <taxon>Pseudomonadota</taxon>
        <taxon>Magnetococcia</taxon>
        <taxon>Magnetococcales</taxon>
        <taxon>Magnetococcaceae</taxon>
        <taxon>Magnetofaba</taxon>
    </lineage>
</organism>
<feature type="modified residue" description="4-aspartylphosphate" evidence="5">
    <location>
        <position position="771"/>
    </location>
</feature>
<evidence type="ECO:0000256" key="5">
    <source>
        <dbReference type="PROSITE-ProRule" id="PRU00169"/>
    </source>
</evidence>
<dbReference type="PROSITE" id="PS50110">
    <property type="entry name" value="RESPONSE_REGULATORY"/>
    <property type="match status" value="2"/>
</dbReference>
<dbReference type="NCBIfam" id="TIGR00229">
    <property type="entry name" value="sensory_box"/>
    <property type="match status" value="1"/>
</dbReference>
<dbReference type="Gene3D" id="3.30.565.10">
    <property type="entry name" value="Histidine kinase-like ATPase, C-terminal domain"/>
    <property type="match status" value="1"/>
</dbReference>
<evidence type="ECO:0000256" key="4">
    <source>
        <dbReference type="ARBA" id="ARBA00023012"/>
    </source>
</evidence>
<sequence>MAESRYKQQRLAFVATIVAATSLFVAAVSLFIYTNQKQILTDGLIKGLRVKADLMGDAVGDFLLRRDYAEARVMLDQWLKVRDEITALTVILSNGRDLYTQRRAAPLGRVVTVERKIPYGARTVTVRLSQSAAELEAALDRLAFNLAGFAVLLVGLMGTLLWYALFRWTVKPMEAEIDRRLRELRDSARFTESVLDSISAQVAVVDDSAHIVRANAAWRNFSEQSCVGVDQDGARLLESPQMGGLGVYTSEPNADQEQAKSDDSPCAQALQLVMSKRSQRQTLDFRCDALETPRWFIMHAAPVQWDGPHRVLVSLDDVTEIKVAQQRIAESEARFRRLADNAVDAIFRMQLPQGRYEYMSHASMRIFGRSPESFYARPLLIRDLLAEEDKEAFETYWRDLLNGKLPPSIEYRILTPDGQTRWCNQRNVLVRNTDGALIAVEGMVTDITHAKHLESELREALTQADQANNAKSEFLANMSHEIRTPLNAVIGMTELALDLPSQPRIQDYLNKIARASQTLLRLINDTLDYSKIEAGRLELECADFMLRDVIDQLTEMFRSQAAGKGLELVICFAREGRYCLRGDALRLLQILSNLIGNAIKFTESGEVELQIRAERETPEQVVLSFTVRDTGIGMEGATLERLFQPFSQGDASTTRRYGGTGLGLVICQSLAQLMGGRIAVASSPGEGSTFRFTVTFPRQITKEDSAMLLPQEMVHQRALVADDNPAARGAVLRMLSAFGFDAVGVESIDHAVREITAGQESDKPWSLLLIDSEMGGARAARQAALGVPKEARPRILAMIPFGGEEAARAALAGVQATQFLTKPVDASSLFNGVMLAFGKNALAFQRQPEARVNLRLVAQRISGARALLAEDISLNRQLVKEMLSRVGVETLEAEDGAAAVKLLESERPDIVLMDIQMPQMDGYEATRRIRQLPGCESLPIIGLTAHTMASDIEKCRAAGMNGHVSKPIERSVLYDMMTRWIRPRDGLGGRCLTSNLKVRVRVRISSLRCRPRRCISSARWSASMATKGCYSM</sequence>
<dbReference type="OrthoDB" id="9810730at2"/>
<dbReference type="PANTHER" id="PTHR45339">
    <property type="entry name" value="HYBRID SIGNAL TRANSDUCTION HISTIDINE KINASE J"/>
    <property type="match status" value="1"/>
</dbReference>
<dbReference type="SMART" id="SM00387">
    <property type="entry name" value="HATPase_c"/>
    <property type="match status" value="1"/>
</dbReference>
<dbReference type="PROSITE" id="PS50113">
    <property type="entry name" value="PAC"/>
    <property type="match status" value="1"/>
</dbReference>
<feature type="domain" description="Response regulatory" evidence="9">
    <location>
        <begin position="865"/>
        <end position="981"/>
    </location>
</feature>
<dbReference type="EC" id="2.7.13.3" evidence="2"/>
<dbReference type="Gene3D" id="3.30.450.20">
    <property type="entry name" value="PAS domain"/>
    <property type="match status" value="2"/>
</dbReference>
<keyword evidence="4" id="KW-0902">Two-component regulatory system</keyword>
<dbReference type="CDD" id="cd16922">
    <property type="entry name" value="HATPase_EvgS-ArcB-TorS-like"/>
    <property type="match status" value="1"/>
</dbReference>
<protein>
    <recommendedName>
        <fullName evidence="2">histidine kinase</fullName>
        <ecNumber evidence="2">2.7.13.3</ecNumber>
    </recommendedName>
</protein>
<dbReference type="Gene3D" id="3.40.50.2300">
    <property type="match status" value="2"/>
</dbReference>
<dbReference type="InterPro" id="IPR035965">
    <property type="entry name" value="PAS-like_dom_sf"/>
</dbReference>
<dbReference type="GO" id="GO:0000155">
    <property type="term" value="F:phosphorelay sensor kinase activity"/>
    <property type="evidence" value="ECO:0007669"/>
    <property type="project" value="InterPro"/>
</dbReference>
<dbReference type="InterPro" id="IPR005467">
    <property type="entry name" value="His_kinase_dom"/>
</dbReference>
<dbReference type="InterPro" id="IPR036097">
    <property type="entry name" value="HisK_dim/P_sf"/>
</dbReference>
<dbReference type="FunFam" id="3.30.565.10:FF:000010">
    <property type="entry name" value="Sensor histidine kinase RcsC"/>
    <property type="match status" value="1"/>
</dbReference>
<dbReference type="Gene3D" id="1.10.287.130">
    <property type="match status" value="1"/>
</dbReference>
<keyword evidence="6" id="KW-0175">Coiled coil</keyword>
<dbReference type="EMBL" id="LVJN01000020">
    <property type="protein sequence ID" value="OSM01789.1"/>
    <property type="molecule type" value="Genomic_DNA"/>
</dbReference>
<evidence type="ECO:0000259" key="11">
    <source>
        <dbReference type="PROSITE" id="PS50113"/>
    </source>
</evidence>
<dbReference type="Proteomes" id="UP000194003">
    <property type="component" value="Unassembled WGS sequence"/>
</dbReference>
<evidence type="ECO:0000259" key="9">
    <source>
        <dbReference type="PROSITE" id="PS50110"/>
    </source>
</evidence>
<dbReference type="InterPro" id="IPR001610">
    <property type="entry name" value="PAC"/>
</dbReference>
<dbReference type="Pfam" id="PF02518">
    <property type="entry name" value="HATPase_c"/>
    <property type="match status" value="1"/>
</dbReference>
<dbReference type="InterPro" id="IPR011006">
    <property type="entry name" value="CheY-like_superfamily"/>
</dbReference>
<dbReference type="Pfam" id="PF00512">
    <property type="entry name" value="HisKA"/>
    <property type="match status" value="1"/>
</dbReference>
<comment type="catalytic activity">
    <reaction evidence="1">
        <text>ATP + protein L-histidine = ADP + protein N-phospho-L-histidine.</text>
        <dbReference type="EC" id="2.7.13.3"/>
    </reaction>
</comment>
<dbReference type="InterPro" id="IPR036890">
    <property type="entry name" value="HATPase_C_sf"/>
</dbReference>
<evidence type="ECO:0000313" key="12">
    <source>
        <dbReference type="EMBL" id="OSM01789.1"/>
    </source>
</evidence>
<dbReference type="SUPFAM" id="SSF52172">
    <property type="entry name" value="CheY-like"/>
    <property type="match status" value="2"/>
</dbReference>
<reference evidence="12 13" key="1">
    <citation type="journal article" date="2016" name="BMC Genomics">
        <title>Combined genomic and structural analyses of a cultured magnetotactic bacterium reveals its niche adaptation to a dynamic environment.</title>
        <authorList>
            <person name="Araujo A.C."/>
            <person name="Morillo V."/>
            <person name="Cypriano J."/>
            <person name="Teixeira L.C."/>
            <person name="Leao P."/>
            <person name="Lyra S."/>
            <person name="Almeida L.G."/>
            <person name="Bazylinski D.A."/>
            <person name="Vasconcellos A.T."/>
            <person name="Abreu F."/>
            <person name="Lins U."/>
        </authorList>
    </citation>
    <scope>NUCLEOTIDE SEQUENCE [LARGE SCALE GENOMIC DNA]</scope>
    <source>
        <strain evidence="12 13">IT-1</strain>
    </source>
</reference>
<dbReference type="SUPFAM" id="SSF55785">
    <property type="entry name" value="PYP-like sensor domain (PAS domain)"/>
    <property type="match status" value="1"/>
</dbReference>